<dbReference type="Proteomes" id="UP000683000">
    <property type="component" value="Unassembled WGS sequence"/>
</dbReference>
<protein>
    <submittedName>
        <fullName evidence="2">Uncharacterized protein</fullName>
    </submittedName>
</protein>
<evidence type="ECO:0000256" key="1">
    <source>
        <dbReference type="SAM" id="Phobius"/>
    </source>
</evidence>
<keyword evidence="3" id="KW-1185">Reference proteome</keyword>
<dbReference type="AlphaFoldDB" id="A0A8I2YF77"/>
<keyword evidence="1" id="KW-0472">Membrane</keyword>
<reference evidence="2" key="1">
    <citation type="submission" date="2021-03" db="EMBL/GenBank/DDBJ databases">
        <title>Evolutionary innovations through gain and loss of genes in the ectomycorrhizal Boletales.</title>
        <authorList>
            <person name="Wu G."/>
            <person name="Miyauchi S."/>
            <person name="Morin E."/>
            <person name="Yang Z.-L."/>
            <person name="Xu J."/>
            <person name="Martin F.M."/>
        </authorList>
    </citation>
    <scope>NUCLEOTIDE SEQUENCE</scope>
    <source>
        <strain evidence="2">BR01</strain>
    </source>
</reference>
<accession>A0A8I2YF77</accession>
<evidence type="ECO:0000313" key="2">
    <source>
        <dbReference type="EMBL" id="KAG6370909.1"/>
    </source>
</evidence>
<keyword evidence="1" id="KW-0812">Transmembrane</keyword>
<organism evidence="2 3">
    <name type="scientific">Boletus reticuloceps</name>
    <dbReference type="NCBI Taxonomy" id="495285"/>
    <lineage>
        <taxon>Eukaryota</taxon>
        <taxon>Fungi</taxon>
        <taxon>Dikarya</taxon>
        <taxon>Basidiomycota</taxon>
        <taxon>Agaricomycotina</taxon>
        <taxon>Agaricomycetes</taxon>
        <taxon>Agaricomycetidae</taxon>
        <taxon>Boletales</taxon>
        <taxon>Boletineae</taxon>
        <taxon>Boletaceae</taxon>
        <taxon>Boletoideae</taxon>
        <taxon>Boletus</taxon>
    </lineage>
</organism>
<proteinExistence type="predicted"/>
<feature type="transmembrane region" description="Helical" evidence="1">
    <location>
        <begin position="33"/>
        <end position="54"/>
    </location>
</feature>
<comment type="caution">
    <text evidence="2">The sequence shown here is derived from an EMBL/GenBank/DDBJ whole genome shotgun (WGS) entry which is preliminary data.</text>
</comment>
<sequence length="115" mass="12699">MTSADDEQEACHADSFILWNLTSPCAIDAASSLSFLFLCTHILYVLTTEIRIAAFSPLVRSRRLAAPVALNSPIPDHPSPSELVSLAFTREEPQFASYIIIILLFVLVKDFVFGL</sequence>
<dbReference type="EMBL" id="JAGFBS010000043">
    <property type="protein sequence ID" value="KAG6370909.1"/>
    <property type="molecule type" value="Genomic_DNA"/>
</dbReference>
<keyword evidence="1" id="KW-1133">Transmembrane helix</keyword>
<feature type="transmembrane region" description="Helical" evidence="1">
    <location>
        <begin position="95"/>
        <end position="113"/>
    </location>
</feature>
<name>A0A8I2YF77_9AGAM</name>
<gene>
    <name evidence="2" type="ORF">JVT61DRAFT_10933</name>
</gene>
<evidence type="ECO:0000313" key="3">
    <source>
        <dbReference type="Proteomes" id="UP000683000"/>
    </source>
</evidence>